<proteinExistence type="inferred from homology"/>
<dbReference type="CDD" id="cd06145">
    <property type="entry name" value="REX1_like"/>
    <property type="match status" value="1"/>
</dbReference>
<comment type="caution">
    <text evidence="7">The sequence shown here is derived from an EMBL/GenBank/DDBJ whole genome shotgun (WGS) entry which is preliminary data.</text>
</comment>
<dbReference type="InterPro" id="IPR034922">
    <property type="entry name" value="REX1-like_exo"/>
</dbReference>
<comment type="similarity">
    <text evidence="1">Belongs to the REXO1/REXO3 family.</text>
</comment>
<organism evidence="7 8">
    <name type="scientific">Trichoglossum hirsutum</name>
    <dbReference type="NCBI Taxonomy" id="265104"/>
    <lineage>
        <taxon>Eukaryota</taxon>
        <taxon>Fungi</taxon>
        <taxon>Dikarya</taxon>
        <taxon>Ascomycota</taxon>
        <taxon>Pezizomycotina</taxon>
        <taxon>Geoglossomycetes</taxon>
        <taxon>Geoglossales</taxon>
        <taxon>Geoglossaceae</taxon>
        <taxon>Trichoglossum</taxon>
    </lineage>
</organism>
<feature type="domain" description="Exonuclease" evidence="6">
    <location>
        <begin position="386"/>
        <end position="576"/>
    </location>
</feature>
<protein>
    <recommendedName>
        <fullName evidence="6">Exonuclease domain-containing protein</fullName>
    </recommendedName>
</protein>
<dbReference type="InterPro" id="IPR012337">
    <property type="entry name" value="RNaseH-like_sf"/>
</dbReference>
<keyword evidence="4" id="KW-0269">Exonuclease</keyword>
<evidence type="ECO:0000256" key="5">
    <source>
        <dbReference type="SAM" id="MobiDB-lite"/>
    </source>
</evidence>
<dbReference type="AlphaFoldDB" id="A0A9P8RSX4"/>
<evidence type="ECO:0000256" key="3">
    <source>
        <dbReference type="ARBA" id="ARBA00022801"/>
    </source>
</evidence>
<dbReference type="SMART" id="SM00479">
    <property type="entry name" value="EXOIII"/>
    <property type="match status" value="1"/>
</dbReference>
<dbReference type="InterPro" id="IPR047021">
    <property type="entry name" value="REXO1/3/4-like"/>
</dbReference>
<accession>A0A9P8RSX4</accession>
<keyword evidence="3" id="KW-0378">Hydrolase</keyword>
<feature type="compositionally biased region" description="Basic and acidic residues" evidence="5">
    <location>
        <begin position="209"/>
        <end position="218"/>
    </location>
</feature>
<reference evidence="7" key="1">
    <citation type="submission" date="2021-03" db="EMBL/GenBank/DDBJ databases">
        <title>Comparative genomics and phylogenomic investigation of the class Geoglossomycetes provide insights into ecological specialization and systematics.</title>
        <authorList>
            <person name="Melie T."/>
            <person name="Pirro S."/>
            <person name="Miller A.N."/>
            <person name="Quandt A."/>
        </authorList>
    </citation>
    <scope>NUCLEOTIDE SEQUENCE</scope>
    <source>
        <strain evidence="7">CAQ_001_2017</strain>
    </source>
</reference>
<dbReference type="PANTHER" id="PTHR12801:SF112">
    <property type="entry name" value="RNA EXONUCLEASE 3"/>
    <property type="match status" value="1"/>
</dbReference>
<keyword evidence="8" id="KW-1185">Reference proteome</keyword>
<gene>
    <name evidence="7" type="ORF">GP486_001592</name>
</gene>
<evidence type="ECO:0000256" key="1">
    <source>
        <dbReference type="ARBA" id="ARBA00006357"/>
    </source>
</evidence>
<feature type="region of interest" description="Disordered" evidence="5">
    <location>
        <begin position="584"/>
        <end position="628"/>
    </location>
</feature>
<dbReference type="GO" id="GO:0003676">
    <property type="term" value="F:nucleic acid binding"/>
    <property type="evidence" value="ECO:0007669"/>
    <property type="project" value="InterPro"/>
</dbReference>
<feature type="compositionally biased region" description="Basic and acidic residues" evidence="5">
    <location>
        <begin position="617"/>
        <end position="628"/>
    </location>
</feature>
<dbReference type="SUPFAM" id="SSF53098">
    <property type="entry name" value="Ribonuclease H-like"/>
    <property type="match status" value="1"/>
</dbReference>
<dbReference type="EMBL" id="JAGHQM010000147">
    <property type="protein sequence ID" value="KAH0565022.1"/>
    <property type="molecule type" value="Genomic_DNA"/>
</dbReference>
<dbReference type="InterPro" id="IPR013520">
    <property type="entry name" value="Ribonucl_H"/>
</dbReference>
<feature type="compositionally biased region" description="Low complexity" evidence="5">
    <location>
        <begin position="28"/>
        <end position="45"/>
    </location>
</feature>
<evidence type="ECO:0000256" key="4">
    <source>
        <dbReference type="ARBA" id="ARBA00022839"/>
    </source>
</evidence>
<dbReference type="Proteomes" id="UP000750711">
    <property type="component" value="Unassembled WGS sequence"/>
</dbReference>
<evidence type="ECO:0000313" key="7">
    <source>
        <dbReference type="EMBL" id="KAH0565022.1"/>
    </source>
</evidence>
<evidence type="ECO:0000256" key="2">
    <source>
        <dbReference type="ARBA" id="ARBA00022722"/>
    </source>
</evidence>
<dbReference type="InterPro" id="IPR036397">
    <property type="entry name" value="RNaseH_sf"/>
</dbReference>
<keyword evidence="2" id="KW-0540">Nuclease</keyword>
<dbReference type="PANTHER" id="PTHR12801">
    <property type="entry name" value="RNA EXONUCLEASE REXO1 / RECO3 FAMILY MEMBER-RELATED"/>
    <property type="match status" value="1"/>
</dbReference>
<dbReference type="GO" id="GO:0005634">
    <property type="term" value="C:nucleus"/>
    <property type="evidence" value="ECO:0007669"/>
    <property type="project" value="TreeGrafter"/>
</dbReference>
<evidence type="ECO:0000313" key="8">
    <source>
        <dbReference type="Proteomes" id="UP000750711"/>
    </source>
</evidence>
<dbReference type="GO" id="GO:0004527">
    <property type="term" value="F:exonuclease activity"/>
    <property type="evidence" value="ECO:0007669"/>
    <property type="project" value="UniProtKB-KW"/>
</dbReference>
<feature type="region of interest" description="Disordered" evidence="5">
    <location>
        <begin position="28"/>
        <end position="98"/>
    </location>
</feature>
<feature type="region of interest" description="Disordered" evidence="5">
    <location>
        <begin position="209"/>
        <end position="237"/>
    </location>
</feature>
<sequence>MFSTLNLFSSIPCPDDQNCLLPHCLFSHSPSSQSATSGSAASSCSEPRKRRRTSDASEKPLATLERPVSPPPVRTQVSPKKETKKTHPPNTKAILKPTVAATPKPVPQAREVKKEALNPRQIPKPPAQHNSRLLYVKALHDQFHRLNEEHVKSKDGPLCSAQELITMALDEEEKFARDKPLIYSNVVKYRIVALRKMTLEDWQKELSAKTAKVERETSEAASGKAPEPPRPVVTGLSPPEEHALLYRLASPLEDLQNYGYVTSRPTDKEIEDAKQGVEASEGWEQCDRCKTRFQVFPGRREVDGILATGGICTYHHGKAFLPPRKRDDAAKGHVEKRWSCCDEPIGLSLGCVSGQSHVFKVSEVKRLASVLQFECTPPNASVPDGTAICLDCEMCYTVHGLELVRLTATAWPSGEEVVDVLVRPIGPILDLNSRFSGIWPDQLTNTIAFDPSSGAPLPRKPNVDAGTPSDMPIVPSPAAARSLLFRYLNPKTPLIGHALENDLNACRVIHPVVVDSALLFPHRAGLPYRNSLKSLMLRFLERDIQMGDGTKGGHDSKEDARAAGDLVRWKVGKEWKKMQNEGWSIKDGKFYPPQSQQSDRTVGKKRAGGEVPESEGEPVKKARTEPKT</sequence>
<evidence type="ECO:0000259" key="6">
    <source>
        <dbReference type="SMART" id="SM00479"/>
    </source>
</evidence>
<name>A0A9P8RSX4_9PEZI</name>
<dbReference type="Gene3D" id="3.30.420.10">
    <property type="entry name" value="Ribonuclease H-like superfamily/Ribonuclease H"/>
    <property type="match status" value="1"/>
</dbReference>